<dbReference type="PANTHER" id="PTHR30212">
    <property type="entry name" value="PROTEIN YIIM"/>
    <property type="match status" value="1"/>
</dbReference>
<name>A0ABU9BAD2_9BURK</name>
<dbReference type="Gene3D" id="2.40.33.20">
    <property type="entry name" value="PK beta-barrel domain-like"/>
    <property type="match status" value="1"/>
</dbReference>
<dbReference type="PROSITE" id="PS51340">
    <property type="entry name" value="MOSC"/>
    <property type="match status" value="1"/>
</dbReference>
<evidence type="ECO:0000313" key="2">
    <source>
        <dbReference type="EMBL" id="MEK8026877.1"/>
    </source>
</evidence>
<evidence type="ECO:0000313" key="3">
    <source>
        <dbReference type="Proteomes" id="UP001368500"/>
    </source>
</evidence>
<accession>A0ABU9BAD2</accession>
<dbReference type="RefSeq" id="WP_341374660.1">
    <property type="nucleotide sequence ID" value="NZ_JBBUTF010000011.1"/>
</dbReference>
<feature type="domain" description="MOSC" evidence="1">
    <location>
        <begin position="22"/>
        <end position="159"/>
    </location>
</feature>
<dbReference type="EMBL" id="JBBUTF010000011">
    <property type="protein sequence ID" value="MEK8026877.1"/>
    <property type="molecule type" value="Genomic_DNA"/>
</dbReference>
<keyword evidence="3" id="KW-1185">Reference proteome</keyword>
<dbReference type="Proteomes" id="UP001368500">
    <property type="component" value="Unassembled WGS sequence"/>
</dbReference>
<organism evidence="2 3">
    <name type="scientific">Pseudaquabacterium rugosum</name>
    <dbReference type="NCBI Taxonomy" id="2984194"/>
    <lineage>
        <taxon>Bacteria</taxon>
        <taxon>Pseudomonadati</taxon>
        <taxon>Pseudomonadota</taxon>
        <taxon>Betaproteobacteria</taxon>
        <taxon>Burkholderiales</taxon>
        <taxon>Sphaerotilaceae</taxon>
        <taxon>Pseudaquabacterium</taxon>
    </lineage>
</organism>
<evidence type="ECO:0000259" key="1">
    <source>
        <dbReference type="PROSITE" id="PS51340"/>
    </source>
</evidence>
<gene>
    <name evidence="2" type="ORF">AACH11_12975</name>
</gene>
<dbReference type="InterPro" id="IPR005302">
    <property type="entry name" value="MoCF_Sase_C"/>
</dbReference>
<dbReference type="InterPro" id="IPR011037">
    <property type="entry name" value="Pyrv_Knase-like_insert_dom_sf"/>
</dbReference>
<protein>
    <submittedName>
        <fullName evidence="2">MOSC domain-containing protein</fullName>
    </submittedName>
</protein>
<dbReference type="SUPFAM" id="SSF50800">
    <property type="entry name" value="PK beta-barrel domain-like"/>
    <property type="match status" value="1"/>
</dbReference>
<dbReference type="PANTHER" id="PTHR30212:SF2">
    <property type="entry name" value="PROTEIN YIIM"/>
    <property type="match status" value="1"/>
</dbReference>
<reference evidence="2 3" key="1">
    <citation type="submission" date="2024-04" db="EMBL/GenBank/DDBJ databases">
        <title>Novel species of the genus Ideonella isolated from streams.</title>
        <authorList>
            <person name="Lu H."/>
        </authorList>
    </citation>
    <scope>NUCLEOTIDE SEQUENCE [LARGE SCALE GENOMIC DNA]</scope>
    <source>
        <strain evidence="2 3">BYS139W</strain>
    </source>
</reference>
<dbReference type="Pfam" id="PF03473">
    <property type="entry name" value="MOSC"/>
    <property type="match status" value="1"/>
</dbReference>
<comment type="caution">
    <text evidence="2">The sequence shown here is derived from an EMBL/GenBank/DDBJ whole genome shotgun (WGS) entry which is preliminary data.</text>
</comment>
<proteinExistence type="predicted"/>
<dbReference type="InterPro" id="IPR052353">
    <property type="entry name" value="Benzoxazolinone_Detox_Enz"/>
</dbReference>
<sequence length="221" mass="24049">MRAVLCGRVQPLGHRLSAIDKRPVDGPVAVGPLGLDGDAQADRRVHGGPDKALHVYPWAHHAHWRAELPGLALWDAPGAFGENLSVEGLDEHDCCIGDVWRIGSAVLDVRQGRQPCHTLNLRFGVPDMAVRVQDSLRAGWYLGVREPGHLAAGDAIERLARPHPGHTIAALLALIRDRCTDPAVLGPVLALPLPERWQRLFAQRMHRGQVEDWGARMAGAG</sequence>